<dbReference type="Pfam" id="PF08100">
    <property type="entry name" value="Dimerisation"/>
    <property type="match status" value="1"/>
</dbReference>
<dbReference type="Proteomes" id="UP000053477">
    <property type="component" value="Unassembled WGS sequence"/>
</dbReference>
<dbReference type="InterPro" id="IPR029063">
    <property type="entry name" value="SAM-dependent_MTases_sf"/>
</dbReference>
<dbReference type="GO" id="GO:0032259">
    <property type="term" value="P:methylation"/>
    <property type="evidence" value="ECO:0007669"/>
    <property type="project" value="UniProtKB-KW"/>
</dbReference>
<dbReference type="GO" id="GO:0008171">
    <property type="term" value="F:O-methyltransferase activity"/>
    <property type="evidence" value="ECO:0007669"/>
    <property type="project" value="InterPro"/>
</dbReference>
<dbReference type="SUPFAM" id="SSF53335">
    <property type="entry name" value="S-adenosyl-L-methionine-dependent methyltransferases"/>
    <property type="match status" value="1"/>
</dbReference>
<dbReference type="InParanoid" id="A0A0H2RUR4"/>
<evidence type="ECO:0000313" key="7">
    <source>
        <dbReference type="Proteomes" id="UP000053477"/>
    </source>
</evidence>
<keyword evidence="1 6" id="KW-0489">Methyltransferase</keyword>
<dbReference type="Gene3D" id="1.10.10.10">
    <property type="entry name" value="Winged helix-like DNA-binding domain superfamily/Winged helix DNA-binding domain"/>
    <property type="match status" value="1"/>
</dbReference>
<evidence type="ECO:0000256" key="3">
    <source>
        <dbReference type="ARBA" id="ARBA00022691"/>
    </source>
</evidence>
<protein>
    <submittedName>
        <fullName evidence="6">S-adenosyl-L-methionine-dependent methyltransferase</fullName>
    </submittedName>
</protein>
<proteinExistence type="predicted"/>
<dbReference type="InterPro" id="IPR016461">
    <property type="entry name" value="COMT-like"/>
</dbReference>
<evidence type="ECO:0000256" key="2">
    <source>
        <dbReference type="ARBA" id="ARBA00022679"/>
    </source>
</evidence>
<dbReference type="PANTHER" id="PTHR43712:SF2">
    <property type="entry name" value="O-METHYLTRANSFERASE CICE"/>
    <property type="match status" value="1"/>
</dbReference>
<dbReference type="SUPFAM" id="SSF46785">
    <property type="entry name" value="Winged helix' DNA-binding domain"/>
    <property type="match status" value="1"/>
</dbReference>
<sequence length="468" mass="51365">MAKSSIRALAELILQNIDTIEEALEKRQASVPSLDDPFTPGSDIANGEPELMATTELTVRAASQLIQTIRLPQYSVIHEALSHTTSSTLRCVTDLNIPEILREAGPEGLHISEIAKRCNADPVRLCPIIRYLCGRWIFKEVTPDVFANNRLSSVLDKGKPVTELQKSPETKFDTPQAAISALVGHLTDESMKGSSYLYEVLSDPKSAFTADPELCPTTRSLGSPLSLWDYYEQPDQKHRLYRFGVAMEGVKNMEPATLPLGAFDWSSLPEDGLVVDVGGGVGTVSTQLAAVHPKLRFVVQDRPAVVEDGKKRWKELSSVGQVTFEAHDFFKPNPIKNPSVFLLKHITHDWSDPYVKKILKQLRDASGPSTKLVVMDRIIPFACPIPEGHNVAKIPGLLNPQVPWPLSVAGPDQLSTKTSILMTILFNSTERTLQDAVDLYASAGWKIEKVNQFEAAGSLPSGIVAVPM</sequence>
<dbReference type="InterPro" id="IPR036390">
    <property type="entry name" value="WH_DNA-bd_sf"/>
</dbReference>
<feature type="domain" description="O-methyltransferase dimerisation" evidence="5">
    <location>
        <begin position="81"/>
        <end position="155"/>
    </location>
</feature>
<dbReference type="EMBL" id="KQ085963">
    <property type="protein sequence ID" value="KLO13188.1"/>
    <property type="molecule type" value="Genomic_DNA"/>
</dbReference>
<gene>
    <name evidence="6" type="ORF">SCHPADRAFT_874380</name>
</gene>
<keyword evidence="7" id="KW-1185">Reference proteome</keyword>
<reference evidence="6 7" key="1">
    <citation type="submission" date="2015-04" db="EMBL/GenBank/DDBJ databases">
        <title>Complete genome sequence of Schizopora paradoxa KUC8140, a cosmopolitan wood degrader in East Asia.</title>
        <authorList>
            <consortium name="DOE Joint Genome Institute"/>
            <person name="Min B."/>
            <person name="Park H."/>
            <person name="Jang Y."/>
            <person name="Kim J.-J."/>
            <person name="Kim K.H."/>
            <person name="Pangilinan J."/>
            <person name="Lipzen A."/>
            <person name="Riley R."/>
            <person name="Grigoriev I.V."/>
            <person name="Spatafora J.W."/>
            <person name="Choi I.-G."/>
        </authorList>
    </citation>
    <scope>NUCLEOTIDE SEQUENCE [LARGE SCALE GENOMIC DNA]</scope>
    <source>
        <strain evidence="6 7">KUC8140</strain>
    </source>
</reference>
<dbReference type="STRING" id="27342.A0A0H2RUR4"/>
<dbReference type="InterPro" id="IPR036388">
    <property type="entry name" value="WH-like_DNA-bd_sf"/>
</dbReference>
<accession>A0A0H2RUR4</accession>
<name>A0A0H2RUR4_9AGAM</name>
<dbReference type="AlphaFoldDB" id="A0A0H2RUR4"/>
<dbReference type="GO" id="GO:0046983">
    <property type="term" value="F:protein dimerization activity"/>
    <property type="evidence" value="ECO:0007669"/>
    <property type="project" value="InterPro"/>
</dbReference>
<dbReference type="Gene3D" id="3.40.50.150">
    <property type="entry name" value="Vaccinia Virus protein VP39"/>
    <property type="match status" value="1"/>
</dbReference>
<evidence type="ECO:0000256" key="1">
    <source>
        <dbReference type="ARBA" id="ARBA00022603"/>
    </source>
</evidence>
<dbReference type="Pfam" id="PF00891">
    <property type="entry name" value="Methyltransf_2"/>
    <property type="match status" value="1"/>
</dbReference>
<evidence type="ECO:0000259" key="5">
    <source>
        <dbReference type="Pfam" id="PF08100"/>
    </source>
</evidence>
<evidence type="ECO:0000313" key="6">
    <source>
        <dbReference type="EMBL" id="KLO13188.1"/>
    </source>
</evidence>
<evidence type="ECO:0000259" key="4">
    <source>
        <dbReference type="Pfam" id="PF00891"/>
    </source>
</evidence>
<keyword evidence="2 6" id="KW-0808">Transferase</keyword>
<dbReference type="OrthoDB" id="2410195at2759"/>
<keyword evidence="3" id="KW-0949">S-adenosyl-L-methionine</keyword>
<dbReference type="PROSITE" id="PS51683">
    <property type="entry name" value="SAM_OMT_II"/>
    <property type="match status" value="1"/>
</dbReference>
<feature type="domain" description="O-methyltransferase C-terminal" evidence="4">
    <location>
        <begin position="227"/>
        <end position="380"/>
    </location>
</feature>
<dbReference type="InterPro" id="IPR012967">
    <property type="entry name" value="COMT_dimerisation"/>
</dbReference>
<dbReference type="PANTHER" id="PTHR43712">
    <property type="entry name" value="PUTATIVE (AFU_ORTHOLOGUE AFUA_4G14580)-RELATED"/>
    <property type="match status" value="1"/>
</dbReference>
<organism evidence="6 7">
    <name type="scientific">Schizopora paradoxa</name>
    <dbReference type="NCBI Taxonomy" id="27342"/>
    <lineage>
        <taxon>Eukaryota</taxon>
        <taxon>Fungi</taxon>
        <taxon>Dikarya</taxon>
        <taxon>Basidiomycota</taxon>
        <taxon>Agaricomycotina</taxon>
        <taxon>Agaricomycetes</taxon>
        <taxon>Hymenochaetales</taxon>
        <taxon>Schizoporaceae</taxon>
        <taxon>Schizopora</taxon>
    </lineage>
</organism>
<dbReference type="InterPro" id="IPR001077">
    <property type="entry name" value="COMT_C"/>
</dbReference>